<keyword evidence="5 8" id="KW-0732">Signal</keyword>
<keyword evidence="7" id="KW-0998">Cell outer membrane</keyword>
<dbReference type="GO" id="GO:0015483">
    <property type="term" value="F:long-chain fatty acid transporting porin activity"/>
    <property type="evidence" value="ECO:0007669"/>
    <property type="project" value="TreeGrafter"/>
</dbReference>
<reference evidence="9" key="2">
    <citation type="submission" date="2020-09" db="EMBL/GenBank/DDBJ databases">
        <authorList>
            <person name="Sun Q."/>
            <person name="Kim S."/>
        </authorList>
    </citation>
    <scope>NUCLEOTIDE SEQUENCE</scope>
    <source>
        <strain evidence="9">KCTC 22169</strain>
    </source>
</reference>
<keyword evidence="4" id="KW-0812">Transmembrane</keyword>
<dbReference type="EMBL" id="BMXR01000006">
    <property type="protein sequence ID" value="GGX58010.1"/>
    <property type="molecule type" value="Genomic_DNA"/>
</dbReference>
<evidence type="ECO:0000256" key="4">
    <source>
        <dbReference type="ARBA" id="ARBA00022692"/>
    </source>
</evidence>
<name>A0A918NCQ1_9GAMM</name>
<organism evidence="9 10">
    <name type="scientific">Saccharospirillum salsuginis</name>
    <dbReference type="NCBI Taxonomy" id="418750"/>
    <lineage>
        <taxon>Bacteria</taxon>
        <taxon>Pseudomonadati</taxon>
        <taxon>Pseudomonadota</taxon>
        <taxon>Gammaproteobacteria</taxon>
        <taxon>Oceanospirillales</taxon>
        <taxon>Saccharospirillaceae</taxon>
        <taxon>Saccharospirillum</taxon>
    </lineage>
</organism>
<evidence type="ECO:0000256" key="1">
    <source>
        <dbReference type="ARBA" id="ARBA00004571"/>
    </source>
</evidence>
<dbReference type="PANTHER" id="PTHR35093:SF8">
    <property type="entry name" value="OUTER MEMBRANE PROTEIN NMB0088-RELATED"/>
    <property type="match status" value="1"/>
</dbReference>
<comment type="subcellular location">
    <subcellularLocation>
        <location evidence="1">Cell outer membrane</location>
        <topology evidence="1">Multi-pass membrane protein</topology>
    </subcellularLocation>
</comment>
<keyword evidence="6" id="KW-0472">Membrane</keyword>
<dbReference type="Gene3D" id="2.40.160.60">
    <property type="entry name" value="Outer membrane protein transport protein (OMPP1/FadL/TodX)"/>
    <property type="match status" value="1"/>
</dbReference>
<keyword evidence="10" id="KW-1185">Reference proteome</keyword>
<proteinExistence type="inferred from homology"/>
<evidence type="ECO:0000256" key="8">
    <source>
        <dbReference type="SAM" id="SignalP"/>
    </source>
</evidence>
<dbReference type="PANTHER" id="PTHR35093">
    <property type="entry name" value="OUTER MEMBRANE PROTEIN NMB0088-RELATED"/>
    <property type="match status" value="1"/>
</dbReference>
<dbReference type="GO" id="GO:0009279">
    <property type="term" value="C:cell outer membrane"/>
    <property type="evidence" value="ECO:0007669"/>
    <property type="project" value="UniProtKB-SubCell"/>
</dbReference>
<accession>A0A918NCQ1</accession>
<feature type="chain" id="PRO_5037401873" description="Long-chain fatty acid transport protein" evidence="8">
    <location>
        <begin position="26"/>
        <end position="424"/>
    </location>
</feature>
<evidence type="ECO:0000256" key="6">
    <source>
        <dbReference type="ARBA" id="ARBA00023136"/>
    </source>
</evidence>
<dbReference type="Pfam" id="PF03349">
    <property type="entry name" value="Toluene_X"/>
    <property type="match status" value="1"/>
</dbReference>
<dbReference type="RefSeq" id="WP_189609539.1">
    <property type="nucleotide sequence ID" value="NZ_BMXR01000006.1"/>
</dbReference>
<evidence type="ECO:0000256" key="2">
    <source>
        <dbReference type="ARBA" id="ARBA00008163"/>
    </source>
</evidence>
<dbReference type="AlphaFoldDB" id="A0A918NCQ1"/>
<evidence type="ECO:0000256" key="7">
    <source>
        <dbReference type="ARBA" id="ARBA00023237"/>
    </source>
</evidence>
<sequence>MRSIRRHRLTRVGFVLPLLALPALADEYHNVNQIVGDRALGMAGAYTAVSDDPAGLYYNPAGLVYATADNISASVNSLQYRQIQYDDVLDGQYDWERTSTQLLPNFFGVMQTVGPFKVGLSSSTPDSVSENQDQQFEDFGSVDRYIINLNREDVRYNFGPGIAYELNEQFAIGLTLNYHYRVFESNINQYVRFNDDTLEWLNTYLETKEHGVRPKLGFMWSPADKVAIGLSIDQTLVLSSNTHYQSARCRTGTGSSGCDADGEEAVPEIQTFNDVRLYPVQVRTGIAWFPNPALLLSADMIFHTGAGATENDDIIVFSEREPTLDVALGAEYYWTPRYAVRGGVFTANANTPELELGKTFQDPHIDIIGLTTSLSRFTRDSSITMGVMASRGEGESQLFGDLKNLVQDTTVMDVSVFLSTSYRY</sequence>
<evidence type="ECO:0000313" key="9">
    <source>
        <dbReference type="EMBL" id="GGX58010.1"/>
    </source>
</evidence>
<evidence type="ECO:0000313" key="10">
    <source>
        <dbReference type="Proteomes" id="UP000626148"/>
    </source>
</evidence>
<keyword evidence="3" id="KW-1134">Transmembrane beta strand</keyword>
<comment type="caution">
    <text evidence="9">The sequence shown here is derived from an EMBL/GenBank/DDBJ whole genome shotgun (WGS) entry which is preliminary data.</text>
</comment>
<feature type="signal peptide" evidence="8">
    <location>
        <begin position="1"/>
        <end position="25"/>
    </location>
</feature>
<dbReference type="InterPro" id="IPR005017">
    <property type="entry name" value="OMPP1/FadL/TodX"/>
</dbReference>
<comment type="similarity">
    <text evidence="2">Belongs to the OmpP1/FadL family.</text>
</comment>
<gene>
    <name evidence="9" type="ORF">GCM10007392_27160</name>
</gene>
<dbReference type="SUPFAM" id="SSF56935">
    <property type="entry name" value="Porins"/>
    <property type="match status" value="1"/>
</dbReference>
<evidence type="ECO:0000256" key="3">
    <source>
        <dbReference type="ARBA" id="ARBA00022452"/>
    </source>
</evidence>
<evidence type="ECO:0000256" key="5">
    <source>
        <dbReference type="ARBA" id="ARBA00022729"/>
    </source>
</evidence>
<protein>
    <recommendedName>
        <fullName evidence="11">Long-chain fatty acid transport protein</fullName>
    </recommendedName>
</protein>
<dbReference type="Proteomes" id="UP000626148">
    <property type="component" value="Unassembled WGS sequence"/>
</dbReference>
<evidence type="ECO:0008006" key="11">
    <source>
        <dbReference type="Google" id="ProtNLM"/>
    </source>
</evidence>
<reference evidence="9" key="1">
    <citation type="journal article" date="2014" name="Int. J. Syst. Evol. Microbiol.">
        <title>Complete genome sequence of Corynebacterium casei LMG S-19264T (=DSM 44701T), isolated from a smear-ripened cheese.</title>
        <authorList>
            <consortium name="US DOE Joint Genome Institute (JGI-PGF)"/>
            <person name="Walter F."/>
            <person name="Albersmeier A."/>
            <person name="Kalinowski J."/>
            <person name="Ruckert C."/>
        </authorList>
    </citation>
    <scope>NUCLEOTIDE SEQUENCE</scope>
    <source>
        <strain evidence="9">KCTC 22169</strain>
    </source>
</reference>